<name>Q6T3R2_NICBE</name>
<evidence type="ECO:0000313" key="4">
    <source>
        <dbReference type="EMBL" id="AAR21296.1"/>
    </source>
</evidence>
<dbReference type="GO" id="GO:0098542">
    <property type="term" value="P:defense response to other organism"/>
    <property type="evidence" value="ECO:0007669"/>
    <property type="project" value="InterPro"/>
</dbReference>
<comment type="subcellular location">
    <subcellularLocation>
        <location evidence="1">Membrane</location>
    </subcellularLocation>
</comment>
<accession>Q6T3R2</accession>
<evidence type="ECO:0000256" key="1">
    <source>
        <dbReference type="ARBA" id="ARBA00004370"/>
    </source>
</evidence>
<keyword evidence="3" id="KW-1133">Transmembrane helix</keyword>
<dbReference type="GO" id="GO:0009506">
    <property type="term" value="C:plasmodesma"/>
    <property type="evidence" value="ECO:0007669"/>
    <property type="project" value="TreeGrafter"/>
</dbReference>
<dbReference type="PANTHER" id="PTHR31415">
    <property type="entry name" value="OS05G0367900 PROTEIN"/>
    <property type="match status" value="1"/>
</dbReference>
<dbReference type="PANTHER" id="PTHR31415:SF52">
    <property type="entry name" value="LATE EMBRYOGENESIS ABUNDANT (LEA) HYDROXYPROLINE-RICH GLYCOPROTEIN FAMILY-RELATED"/>
    <property type="match status" value="1"/>
</dbReference>
<keyword evidence="3" id="KW-0812">Transmembrane</keyword>
<dbReference type="EMBL" id="AY438029">
    <property type="protein sequence ID" value="AAR21296.1"/>
    <property type="molecule type" value="mRNA"/>
</dbReference>
<evidence type="ECO:0000256" key="2">
    <source>
        <dbReference type="ARBA" id="ARBA00023136"/>
    </source>
</evidence>
<dbReference type="AlphaFoldDB" id="Q6T3R2"/>
<proteinExistence type="evidence at transcript level"/>
<protein>
    <submittedName>
        <fullName evidence="4">NDR1-like protein</fullName>
    </submittedName>
</protein>
<sequence length="205" mass="23340">MSDYGSNNTCCFKCIQFILTAGLTALFIWLSLRTTKPSCSLDNFYLPALNNSDNSNSTRSNHTLSFQLNLNNKMKDKGVRYDDIKLSFYYGTNTSFPIGNYTVPGFYQGHDKKAHKKGILETQKMPWNDALKMVSNGSKVVFRVDVATRVRYKVILWYTKRHNFTVENSKVKVDGSGKSSAQKLHCCFMTFGLPRIVLFTLLLLL</sequence>
<organism evidence="4">
    <name type="scientific">Nicotiana benthamiana</name>
    <dbReference type="NCBI Taxonomy" id="4100"/>
    <lineage>
        <taxon>Eukaryota</taxon>
        <taxon>Viridiplantae</taxon>
        <taxon>Streptophyta</taxon>
        <taxon>Embryophyta</taxon>
        <taxon>Tracheophyta</taxon>
        <taxon>Spermatophyta</taxon>
        <taxon>Magnoliopsida</taxon>
        <taxon>eudicotyledons</taxon>
        <taxon>Gunneridae</taxon>
        <taxon>Pentapetalae</taxon>
        <taxon>asterids</taxon>
        <taxon>lamiids</taxon>
        <taxon>Solanales</taxon>
        <taxon>Solanaceae</taxon>
        <taxon>Nicotianoideae</taxon>
        <taxon>Nicotianeae</taxon>
        <taxon>Nicotiana</taxon>
    </lineage>
</organism>
<dbReference type="GO" id="GO:0005886">
    <property type="term" value="C:plasma membrane"/>
    <property type="evidence" value="ECO:0007669"/>
    <property type="project" value="TreeGrafter"/>
</dbReference>
<gene>
    <name evidence="4" type="primary">NDR1</name>
</gene>
<reference evidence="4" key="1">
    <citation type="journal article" date="2004" name="Plant J.">
        <title>The tomato resistance protein Bs4 is a predicted non-nuclear TIR-NB-LRR protein that mediates defense responses to severely truncated derivatives of AvrBs4 and overexpressed AvrBs3.</title>
        <authorList>
            <person name="Schornack S."/>
            <person name="Ballvora A."/>
            <person name="Gurlebeck D."/>
            <person name="Peart J."/>
            <person name="Ganal M."/>
            <person name="Baker B."/>
            <person name="Bonas U."/>
            <person name="Lahaye T."/>
        </authorList>
    </citation>
    <scope>NUCLEOTIDE SEQUENCE</scope>
</reference>
<evidence type="ECO:0000256" key="3">
    <source>
        <dbReference type="SAM" id="Phobius"/>
    </source>
</evidence>
<keyword evidence="2 3" id="KW-0472">Membrane</keyword>
<dbReference type="InterPro" id="IPR044839">
    <property type="entry name" value="NDR1-like"/>
</dbReference>
<feature type="transmembrane region" description="Helical" evidence="3">
    <location>
        <begin position="15"/>
        <end position="32"/>
    </location>
</feature>